<name>A0A6C0GIL4_9BACT</name>
<dbReference type="InterPro" id="IPR026341">
    <property type="entry name" value="T9SS_type_B"/>
</dbReference>
<protein>
    <submittedName>
        <fullName evidence="1">Gliding motility-associated C-terminal domain-containing protein</fullName>
    </submittedName>
</protein>
<organism evidence="1 2">
    <name type="scientific">Rhodocytophaga rosea</name>
    <dbReference type="NCBI Taxonomy" id="2704465"/>
    <lineage>
        <taxon>Bacteria</taxon>
        <taxon>Pseudomonadati</taxon>
        <taxon>Bacteroidota</taxon>
        <taxon>Cytophagia</taxon>
        <taxon>Cytophagales</taxon>
        <taxon>Rhodocytophagaceae</taxon>
        <taxon>Rhodocytophaga</taxon>
    </lineage>
</organism>
<dbReference type="RefSeq" id="WP_162443860.1">
    <property type="nucleotide sequence ID" value="NZ_CP048222.1"/>
</dbReference>
<sequence>MKSIQLFCLLLLLAIPTWATHIVGGELSVQYANRDYRYTLSLNLYFDDINGESEAEDNEIFVAVFSKTTHQRINYFALSQSGSSQVAYTSASCVNGRLQTRQIRYSTEITLDPNIYTEAGGYYFTWERCCRNETIANSINPGNQGMVFYLEFPALSKDGRRFINSSPAFTMPKGDYICVNEPSIFEFGAADADGDALKYSLVAPLAGNSELRNPPFGIGPNPGEGKVFYPAPYKTLNWLAGYNLSNVMGGPVPLQVNATTGQLIFTTNRLGLYVFSVLCEEFRDGVKIGAVQRDFQLLVIDCPKNSAPVVQIKQENATALYQQGQIMTLSYSGQPCFEVLVSDPDFSATIQLQVNALNFPAAALTVSSTLGRITNPKDTLHSKVCFIECIPHSMQEPLLIEIIASDNGCPVPKRDTMVVQVYMEPIPSISPDVETTLPDNTVMVQNVQSINFNVTATDRDGDKIKLYAVGRGFSLAEMGMSFTNSSGVGTITQPFVWTPTCELMENKNTFAIDFITEDNSCSTDRFDTTTVYLTIESFEKVISQFMPPNVFTPNNDGANDYFQIPNLPSDNCQYVFQSIEVFNRWGKPVYSSHIRDFQWSGLGFPTGTYFYLINYGAIVYKGTVSLLR</sequence>
<dbReference type="Proteomes" id="UP000480178">
    <property type="component" value="Chromosome"/>
</dbReference>
<keyword evidence="2" id="KW-1185">Reference proteome</keyword>
<evidence type="ECO:0000313" key="1">
    <source>
        <dbReference type="EMBL" id="QHT67838.1"/>
    </source>
</evidence>
<evidence type="ECO:0000313" key="2">
    <source>
        <dbReference type="Proteomes" id="UP000480178"/>
    </source>
</evidence>
<gene>
    <name evidence="1" type="ORF">GXP67_14915</name>
</gene>
<dbReference type="Pfam" id="PF13585">
    <property type="entry name" value="CHU_C"/>
    <property type="match status" value="1"/>
</dbReference>
<reference evidence="1 2" key="1">
    <citation type="submission" date="2020-01" db="EMBL/GenBank/DDBJ databases">
        <authorList>
            <person name="Kim M.K."/>
        </authorList>
    </citation>
    <scope>NUCLEOTIDE SEQUENCE [LARGE SCALE GENOMIC DNA]</scope>
    <source>
        <strain evidence="1 2">172606-1</strain>
    </source>
</reference>
<dbReference type="EMBL" id="CP048222">
    <property type="protein sequence ID" value="QHT67838.1"/>
    <property type="molecule type" value="Genomic_DNA"/>
</dbReference>
<dbReference type="AlphaFoldDB" id="A0A6C0GIL4"/>
<dbReference type="KEGG" id="rhoz:GXP67_14915"/>
<dbReference type="NCBIfam" id="TIGR04131">
    <property type="entry name" value="Bac_Flav_CTERM"/>
    <property type="match status" value="1"/>
</dbReference>
<accession>A0A6C0GIL4</accession>
<proteinExistence type="predicted"/>